<dbReference type="RefSeq" id="WP_126980138.1">
    <property type="nucleotide sequence ID" value="NZ_CAWUGC010000015.1"/>
</dbReference>
<reference evidence="3 4" key="1">
    <citation type="submission" date="2018-01" db="EMBL/GenBank/DDBJ databases">
        <title>Saezia sanguinis gen. nov., sp. nov., in the order Burkholderiales isolated from human blood.</title>
        <authorList>
            <person name="Medina-Pascual M.J."/>
            <person name="Valdezate S."/>
            <person name="Monzon S."/>
            <person name="Cuesta I."/>
            <person name="Carrasco G."/>
            <person name="Villalon P."/>
            <person name="Saez-Nieto J.A."/>
        </authorList>
    </citation>
    <scope>NUCLEOTIDE SEQUENCE [LARGE SCALE GENOMIC DNA]</scope>
    <source>
        <strain evidence="3 4">CNM695-12</strain>
    </source>
</reference>
<protein>
    <submittedName>
        <fullName evidence="3">Inner membrane protein YgaP</fullName>
    </submittedName>
</protein>
<dbReference type="OrthoDB" id="1445766at2"/>
<feature type="domain" description="Rhodanese" evidence="2">
    <location>
        <begin position="15"/>
        <end position="106"/>
    </location>
</feature>
<dbReference type="PROSITE" id="PS50206">
    <property type="entry name" value="RHODANESE_3"/>
    <property type="match status" value="1"/>
</dbReference>
<keyword evidence="1" id="KW-0472">Membrane</keyword>
<dbReference type="SMART" id="SM00450">
    <property type="entry name" value="RHOD"/>
    <property type="match status" value="1"/>
</dbReference>
<keyword evidence="1" id="KW-1133">Transmembrane helix</keyword>
<evidence type="ECO:0000313" key="4">
    <source>
        <dbReference type="Proteomes" id="UP000286947"/>
    </source>
</evidence>
<organism evidence="3 4">
    <name type="scientific">Saezia sanguinis</name>
    <dbReference type="NCBI Taxonomy" id="1965230"/>
    <lineage>
        <taxon>Bacteria</taxon>
        <taxon>Pseudomonadati</taxon>
        <taxon>Pseudomonadota</taxon>
        <taxon>Betaproteobacteria</taxon>
        <taxon>Burkholderiales</taxon>
        <taxon>Saeziaceae</taxon>
        <taxon>Saezia</taxon>
    </lineage>
</organism>
<dbReference type="Gene3D" id="3.40.250.10">
    <property type="entry name" value="Rhodanese-like domain"/>
    <property type="match status" value="1"/>
</dbReference>
<feature type="transmembrane region" description="Helical" evidence="1">
    <location>
        <begin position="142"/>
        <end position="167"/>
    </location>
</feature>
<evidence type="ECO:0000313" key="3">
    <source>
        <dbReference type="EMBL" id="RUS66661.1"/>
    </source>
</evidence>
<accession>A0A433SD49</accession>
<dbReference type="InterPro" id="IPR036873">
    <property type="entry name" value="Rhodanese-like_dom_sf"/>
</dbReference>
<dbReference type="Pfam" id="PF00581">
    <property type="entry name" value="Rhodanese"/>
    <property type="match status" value="1"/>
</dbReference>
<dbReference type="EMBL" id="PQSP01000004">
    <property type="protein sequence ID" value="RUS66661.1"/>
    <property type="molecule type" value="Genomic_DNA"/>
</dbReference>
<gene>
    <name evidence="3" type="primary">ygaP</name>
    <name evidence="3" type="ORF">CUZ56_01941</name>
</gene>
<dbReference type="Gene3D" id="6.10.140.1340">
    <property type="match status" value="1"/>
</dbReference>
<dbReference type="InterPro" id="IPR001763">
    <property type="entry name" value="Rhodanese-like_dom"/>
</dbReference>
<proteinExistence type="predicted"/>
<dbReference type="AlphaFoldDB" id="A0A433SD49"/>
<keyword evidence="1" id="KW-0812">Transmembrane</keyword>
<evidence type="ECO:0000259" key="2">
    <source>
        <dbReference type="PROSITE" id="PS50206"/>
    </source>
</evidence>
<evidence type="ECO:0000256" key="1">
    <source>
        <dbReference type="SAM" id="Phobius"/>
    </source>
</evidence>
<dbReference type="SUPFAM" id="SSF52821">
    <property type="entry name" value="Rhodanese/Cell cycle control phosphatase"/>
    <property type="match status" value="1"/>
</dbReference>
<feature type="transmembrane region" description="Helical" evidence="1">
    <location>
        <begin position="118"/>
        <end position="136"/>
    </location>
</feature>
<keyword evidence="4" id="KW-1185">Reference proteome</keyword>
<sequence length="185" mass="20510">MPIQAIKPQKAFDLIEKGARLVDIRSPDEHEREYIDIEGVRNVPIERFAGKKLKADKDTVVIFHCRSGARTRMNAKLLEKSVAPGQAYFIEGGLNAWKKAGLPVFTAPSQSFEISRQVQMLVGALVAAGVTLGFVISPWFHLVAAFIGVEQLFAGLTGVNLLGYLMMQMPWNKKAHRYAGLDLDE</sequence>
<dbReference type="Proteomes" id="UP000286947">
    <property type="component" value="Unassembled WGS sequence"/>
</dbReference>
<name>A0A433SD49_9BURK</name>
<comment type="caution">
    <text evidence="3">The sequence shown here is derived from an EMBL/GenBank/DDBJ whole genome shotgun (WGS) entry which is preliminary data.</text>
</comment>